<dbReference type="Pfam" id="PF01725">
    <property type="entry name" value="Ham1p_like"/>
    <property type="match status" value="1"/>
</dbReference>
<keyword evidence="4 7" id="KW-0378">Hydrolase</keyword>
<sequence>MNSLIVATRNMGKLMEIRKILEGIPCRILSLDDFSDLPEIEEDGATFEQNAVKKASTIAGITGLPTLADDSGLAVDALGGSPGVFSARYAGDKATDEMNNAKLLEALKEVPPESRGAAFHCVIALCTPDGSCATFAGELRGAILESPQGSDGFGYDPLFLVEGECESLAEMSLERKNSLSHRGRALALLKARLSDSGFL</sequence>
<feature type="binding site" evidence="7">
    <location>
        <position position="71"/>
    </location>
    <ligand>
        <name>substrate</name>
    </ligand>
</feature>
<dbReference type="PANTHER" id="PTHR11067">
    <property type="entry name" value="INOSINE TRIPHOSPHATE PYROPHOSPHATASE/HAM1 PROTEIN"/>
    <property type="match status" value="1"/>
</dbReference>
<comment type="catalytic activity">
    <reaction evidence="7">
        <text>ITP + H2O = IMP + diphosphate + H(+)</text>
        <dbReference type="Rhea" id="RHEA:29399"/>
        <dbReference type="ChEBI" id="CHEBI:15377"/>
        <dbReference type="ChEBI" id="CHEBI:15378"/>
        <dbReference type="ChEBI" id="CHEBI:33019"/>
        <dbReference type="ChEBI" id="CHEBI:58053"/>
        <dbReference type="ChEBI" id="CHEBI:61402"/>
        <dbReference type="EC" id="3.6.1.66"/>
    </reaction>
</comment>
<proteinExistence type="inferred from homology"/>
<dbReference type="Proteomes" id="UP000663651">
    <property type="component" value="Chromosome"/>
</dbReference>
<gene>
    <name evidence="9" type="ORF">JZM60_14240</name>
</gene>
<reference evidence="9 10" key="1">
    <citation type="submission" date="2021-03" db="EMBL/GenBank/DDBJ databases">
        <title>Geobacter metallireducens gen. nov. sp. nov., a microorganism capable of coupling the complete oxidation of organic compounds to the reduction of iron and other metals.</title>
        <authorList>
            <person name="Li Y."/>
        </authorList>
    </citation>
    <scope>NUCLEOTIDE SEQUENCE [LARGE SCALE GENOMIC DNA]</scope>
    <source>
        <strain evidence="9 10">Jerry-YX</strain>
    </source>
</reference>
<dbReference type="PANTHER" id="PTHR11067:SF9">
    <property type="entry name" value="INOSINE TRIPHOSPHATE PYROPHOSPHATASE"/>
    <property type="match status" value="1"/>
</dbReference>
<evidence type="ECO:0000256" key="4">
    <source>
        <dbReference type="ARBA" id="ARBA00022801"/>
    </source>
</evidence>
<evidence type="ECO:0000256" key="8">
    <source>
        <dbReference type="RuleBase" id="RU003781"/>
    </source>
</evidence>
<evidence type="ECO:0000313" key="10">
    <source>
        <dbReference type="Proteomes" id="UP000663651"/>
    </source>
</evidence>
<evidence type="ECO:0000256" key="5">
    <source>
        <dbReference type="ARBA" id="ARBA00022842"/>
    </source>
</evidence>
<dbReference type="EMBL" id="CP071382">
    <property type="protein sequence ID" value="QSV45271.1"/>
    <property type="molecule type" value="Genomic_DNA"/>
</dbReference>
<keyword evidence="10" id="KW-1185">Reference proteome</keyword>
<comment type="similarity">
    <text evidence="1 7 8">Belongs to the HAM1 NTPase family.</text>
</comment>
<comment type="subunit">
    <text evidence="7">Homodimer.</text>
</comment>
<dbReference type="NCBIfam" id="TIGR00042">
    <property type="entry name" value="RdgB/HAM1 family non-canonical purine NTP pyrophosphatase"/>
    <property type="match status" value="1"/>
</dbReference>
<feature type="active site" description="Proton acceptor" evidence="7">
    <location>
        <position position="70"/>
    </location>
</feature>
<feature type="binding site" evidence="7">
    <location>
        <begin position="153"/>
        <end position="156"/>
    </location>
    <ligand>
        <name>substrate</name>
    </ligand>
</feature>
<dbReference type="NCBIfam" id="NF011397">
    <property type="entry name" value="PRK14822.1"/>
    <property type="match status" value="1"/>
</dbReference>
<organism evidence="9 10">
    <name type="scientific">Geobacter benzoatilyticus</name>
    <dbReference type="NCBI Taxonomy" id="2815309"/>
    <lineage>
        <taxon>Bacteria</taxon>
        <taxon>Pseudomonadati</taxon>
        <taxon>Thermodesulfobacteriota</taxon>
        <taxon>Desulfuromonadia</taxon>
        <taxon>Geobacterales</taxon>
        <taxon>Geobacteraceae</taxon>
        <taxon>Geobacter</taxon>
    </lineage>
</organism>
<feature type="binding site" evidence="7">
    <location>
        <position position="70"/>
    </location>
    <ligand>
        <name>Mg(2+)</name>
        <dbReference type="ChEBI" id="CHEBI:18420"/>
    </ligand>
</feature>
<accession>A0ABX7Q2Y3</accession>
<feature type="binding site" evidence="7">
    <location>
        <position position="176"/>
    </location>
    <ligand>
        <name>substrate</name>
    </ligand>
</feature>
<evidence type="ECO:0000256" key="7">
    <source>
        <dbReference type="HAMAP-Rule" id="MF_01405"/>
    </source>
</evidence>
<dbReference type="CDD" id="cd00515">
    <property type="entry name" value="HAM1"/>
    <property type="match status" value="1"/>
</dbReference>
<dbReference type="InterPro" id="IPR029001">
    <property type="entry name" value="ITPase-like_fam"/>
</dbReference>
<dbReference type="RefSeq" id="WP_207163076.1">
    <property type="nucleotide sequence ID" value="NZ_CP071382.1"/>
</dbReference>
<comment type="function">
    <text evidence="7">Pyrophosphatase that catalyzes the hydrolysis of nucleoside triphosphates to their monophosphate derivatives, with a high preference for the non-canonical purine nucleotides XTP (xanthosine triphosphate), dITP (deoxyinosine triphosphate) and ITP. Seems to function as a house-cleaning enzyme that removes non-canonical purine nucleotides from the nucleotide pool, thus preventing their incorporation into DNA/RNA and avoiding chromosomal lesions.</text>
</comment>
<evidence type="ECO:0000256" key="2">
    <source>
        <dbReference type="ARBA" id="ARBA00022723"/>
    </source>
</evidence>
<keyword evidence="5 7" id="KW-0460">Magnesium</keyword>
<dbReference type="Gene3D" id="3.90.950.10">
    <property type="match status" value="1"/>
</dbReference>
<comment type="catalytic activity">
    <reaction evidence="7">
        <text>dITP + H2O = dIMP + diphosphate + H(+)</text>
        <dbReference type="Rhea" id="RHEA:28342"/>
        <dbReference type="ChEBI" id="CHEBI:15377"/>
        <dbReference type="ChEBI" id="CHEBI:15378"/>
        <dbReference type="ChEBI" id="CHEBI:33019"/>
        <dbReference type="ChEBI" id="CHEBI:61194"/>
        <dbReference type="ChEBI" id="CHEBI:61382"/>
        <dbReference type="EC" id="3.6.1.66"/>
    </reaction>
</comment>
<feature type="binding site" evidence="7">
    <location>
        <begin position="8"/>
        <end position="13"/>
    </location>
    <ligand>
        <name>substrate</name>
    </ligand>
</feature>
<comment type="catalytic activity">
    <reaction evidence="7">
        <text>XTP + H2O = XMP + diphosphate + H(+)</text>
        <dbReference type="Rhea" id="RHEA:28610"/>
        <dbReference type="ChEBI" id="CHEBI:15377"/>
        <dbReference type="ChEBI" id="CHEBI:15378"/>
        <dbReference type="ChEBI" id="CHEBI:33019"/>
        <dbReference type="ChEBI" id="CHEBI:57464"/>
        <dbReference type="ChEBI" id="CHEBI:61314"/>
        <dbReference type="EC" id="3.6.1.66"/>
    </reaction>
</comment>
<evidence type="ECO:0000313" key="9">
    <source>
        <dbReference type="EMBL" id="QSV45271.1"/>
    </source>
</evidence>
<keyword evidence="3 7" id="KW-0547">Nucleotide-binding</keyword>
<evidence type="ECO:0000256" key="6">
    <source>
        <dbReference type="ARBA" id="ARBA00023080"/>
    </source>
</evidence>
<feature type="binding site" evidence="7">
    <location>
        <begin position="181"/>
        <end position="182"/>
    </location>
    <ligand>
        <name>substrate</name>
    </ligand>
</feature>
<feature type="binding site" evidence="7">
    <location>
        <position position="41"/>
    </location>
    <ligand>
        <name>Mg(2+)</name>
        <dbReference type="ChEBI" id="CHEBI:18420"/>
    </ligand>
</feature>
<keyword evidence="6 7" id="KW-0546">Nucleotide metabolism</keyword>
<dbReference type="EC" id="3.6.1.66" evidence="7"/>
<dbReference type="InterPro" id="IPR020922">
    <property type="entry name" value="dITP/XTP_pyrophosphatase"/>
</dbReference>
<protein>
    <recommendedName>
        <fullName evidence="7">dITP/XTP pyrophosphatase</fullName>
        <ecNumber evidence="7">3.6.1.66</ecNumber>
    </recommendedName>
    <alternativeName>
        <fullName evidence="7">Non-canonical purine NTP pyrophosphatase</fullName>
    </alternativeName>
    <alternativeName>
        <fullName evidence="7">Non-standard purine NTP pyrophosphatase</fullName>
    </alternativeName>
    <alternativeName>
        <fullName evidence="7">Nucleoside-triphosphate diphosphatase</fullName>
    </alternativeName>
    <alternativeName>
        <fullName evidence="7">Nucleoside-triphosphate pyrophosphatase</fullName>
        <shortName evidence="7">NTPase</shortName>
    </alternativeName>
</protein>
<dbReference type="InterPro" id="IPR002637">
    <property type="entry name" value="RdgB/HAM1"/>
</dbReference>
<evidence type="ECO:0000256" key="1">
    <source>
        <dbReference type="ARBA" id="ARBA00008023"/>
    </source>
</evidence>
<comment type="cofactor">
    <cofactor evidence="7">
        <name>Mg(2+)</name>
        <dbReference type="ChEBI" id="CHEBI:18420"/>
    </cofactor>
    <text evidence="7">Binds 1 Mg(2+) ion per subunit.</text>
</comment>
<dbReference type="GO" id="GO:0036220">
    <property type="term" value="F:ITP diphosphatase activity"/>
    <property type="evidence" value="ECO:0007669"/>
    <property type="project" value="UniProtKB-EC"/>
</dbReference>
<dbReference type="HAMAP" id="MF_01405">
    <property type="entry name" value="Non_canon_purine_NTPase"/>
    <property type="match status" value="1"/>
</dbReference>
<keyword evidence="2 7" id="KW-0479">Metal-binding</keyword>
<evidence type="ECO:0000256" key="3">
    <source>
        <dbReference type="ARBA" id="ARBA00022741"/>
    </source>
</evidence>
<dbReference type="SUPFAM" id="SSF52972">
    <property type="entry name" value="ITPase-like"/>
    <property type="match status" value="1"/>
</dbReference>
<name>A0ABX7Q2Y3_9BACT</name>